<dbReference type="Pfam" id="PF13358">
    <property type="entry name" value="DDE_3"/>
    <property type="match status" value="1"/>
</dbReference>
<name>F0X2M7_9STRA</name>
<dbReference type="InterPro" id="IPR038717">
    <property type="entry name" value="Tc1-like_DDE_dom"/>
</dbReference>
<protein>
    <submittedName>
        <fullName evidence="2">Transposable element tc3 transposase putative</fullName>
    </submittedName>
</protein>
<proteinExistence type="predicted"/>
<accession>F0X2M7</accession>
<evidence type="ECO:0000313" key="2">
    <source>
        <dbReference type="EMBL" id="CCA28144.1"/>
    </source>
</evidence>
<reference evidence="2" key="2">
    <citation type="submission" date="2011-02" db="EMBL/GenBank/DDBJ databases">
        <authorList>
            <person name="MacLean D."/>
        </authorList>
    </citation>
    <scope>NUCLEOTIDE SEQUENCE</scope>
</reference>
<dbReference type="EMBL" id="FR824961">
    <property type="protein sequence ID" value="CCA28144.1"/>
    <property type="molecule type" value="Genomic_DNA"/>
</dbReference>
<dbReference type="HOGENOM" id="CLU_033666_12_2_1"/>
<reference evidence="2" key="1">
    <citation type="journal article" date="2011" name="PLoS Biol.">
        <title>Gene gain and loss during evolution of obligate parasitism in the white rust pathogen of Arabidopsis thaliana.</title>
        <authorList>
            <person name="Kemen E."/>
            <person name="Gardiner A."/>
            <person name="Schultz-Larsen T."/>
            <person name="Kemen A.C."/>
            <person name="Balmuth A.L."/>
            <person name="Robert-Seilaniantz A."/>
            <person name="Bailey K."/>
            <person name="Holub E."/>
            <person name="Studholme D.J."/>
            <person name="Maclean D."/>
            <person name="Jones J.D."/>
        </authorList>
    </citation>
    <scope>NUCLEOTIDE SEQUENCE</scope>
</reference>
<dbReference type="AlphaFoldDB" id="F0X2M7"/>
<gene>
    <name evidence="2" type="primary">AlNc14C1309G12880</name>
    <name evidence="2" type="ORF">ALNC14_142880</name>
</gene>
<organism evidence="2">
    <name type="scientific">Albugo laibachii Nc14</name>
    <dbReference type="NCBI Taxonomy" id="890382"/>
    <lineage>
        <taxon>Eukaryota</taxon>
        <taxon>Sar</taxon>
        <taxon>Stramenopiles</taxon>
        <taxon>Oomycota</taxon>
        <taxon>Peronosporomycetes</taxon>
        <taxon>Albuginales</taxon>
        <taxon>Albuginaceae</taxon>
        <taxon>Albugo</taxon>
    </lineage>
</organism>
<dbReference type="Gene3D" id="3.30.420.10">
    <property type="entry name" value="Ribonuclease H-like superfamily/Ribonuclease H"/>
    <property type="match status" value="1"/>
</dbReference>
<sequence length="107" mass="12173">MILMQDSAPAHRGRVLDELAGAGIELMEWPPYSPDLNPIENVWNITKENMQYYFPELNGQRLPDSRIRAIVQASWDLITDEHLTPLLASMHSRCQAVLDANGGHTRY</sequence>
<evidence type="ECO:0000259" key="1">
    <source>
        <dbReference type="Pfam" id="PF13358"/>
    </source>
</evidence>
<dbReference type="GO" id="GO:0003676">
    <property type="term" value="F:nucleic acid binding"/>
    <property type="evidence" value="ECO:0007669"/>
    <property type="project" value="InterPro"/>
</dbReference>
<feature type="domain" description="Tc1-like transposase DDE" evidence="1">
    <location>
        <begin position="2"/>
        <end position="54"/>
    </location>
</feature>
<dbReference type="InterPro" id="IPR036397">
    <property type="entry name" value="RNaseH_sf"/>
</dbReference>